<dbReference type="Pfam" id="PF01844">
    <property type="entry name" value="HNH"/>
    <property type="match status" value="1"/>
</dbReference>
<sequence>MKPLKQCNKAGCRNLVPYNERFCEKHFINAKTENDLYENRKKIGGKYFKFYHGRKWKKLSKLYRLNNPICVHCERRNIIRKVDVVDHKIPIKSQEGWKKRYDENNLQSLCHSCHNTKTANDKKEKW</sequence>
<reference evidence="6 7" key="1">
    <citation type="submission" date="2017-05" db="EMBL/GenBank/DDBJ databases">
        <title>Vagococcus spp. assemblies.</title>
        <authorList>
            <person name="Gulvik C.A."/>
        </authorList>
    </citation>
    <scope>NUCLEOTIDE SEQUENCE [LARGE SCALE GENOMIC DNA]</scope>
    <source>
        <strain evidence="6 7">LMG 24798</strain>
    </source>
</reference>
<dbReference type="AlphaFoldDB" id="A0A430AMS7"/>
<organism evidence="6 7">
    <name type="scientific">Vagococcus acidifermentans</name>
    <dbReference type="NCBI Taxonomy" id="564710"/>
    <lineage>
        <taxon>Bacteria</taxon>
        <taxon>Bacillati</taxon>
        <taxon>Bacillota</taxon>
        <taxon>Bacilli</taxon>
        <taxon>Lactobacillales</taxon>
        <taxon>Enterococcaceae</taxon>
        <taxon>Vagococcus</taxon>
    </lineage>
</organism>
<dbReference type="GO" id="GO:0016787">
    <property type="term" value="F:hydrolase activity"/>
    <property type="evidence" value="ECO:0007669"/>
    <property type="project" value="UniProtKB-KW"/>
</dbReference>
<dbReference type="InterPro" id="IPR003615">
    <property type="entry name" value="HNH_nuc"/>
</dbReference>
<dbReference type="GO" id="GO:0004519">
    <property type="term" value="F:endonuclease activity"/>
    <property type="evidence" value="ECO:0007669"/>
    <property type="project" value="InterPro"/>
</dbReference>
<dbReference type="Gene3D" id="1.10.30.50">
    <property type="match status" value="1"/>
</dbReference>
<evidence type="ECO:0000313" key="6">
    <source>
        <dbReference type="EMBL" id="RSU09376.1"/>
    </source>
</evidence>
<dbReference type="SMART" id="SM00507">
    <property type="entry name" value="HNHc"/>
    <property type="match status" value="1"/>
</dbReference>
<comment type="similarity">
    <text evidence="3">Belongs to the HNH nuclease family.</text>
</comment>
<comment type="caution">
    <text evidence="6">The sequence shown here is derived from an EMBL/GenBank/DDBJ whole genome shotgun (WGS) entry which is preliminary data.</text>
</comment>
<feature type="domain" description="HNH nuclease" evidence="5">
    <location>
        <begin position="59"/>
        <end position="115"/>
    </location>
</feature>
<dbReference type="Proteomes" id="UP000286773">
    <property type="component" value="Unassembled WGS sequence"/>
</dbReference>
<dbReference type="EMBL" id="NGKC01000019">
    <property type="protein sequence ID" value="RSU09376.1"/>
    <property type="molecule type" value="Genomic_DNA"/>
</dbReference>
<evidence type="ECO:0000256" key="1">
    <source>
        <dbReference type="ARBA" id="ARBA00022722"/>
    </source>
</evidence>
<dbReference type="PANTHER" id="PTHR41286:SF1">
    <property type="entry name" value="HNH NUCLEASE YAJD-RELATED"/>
    <property type="match status" value="1"/>
</dbReference>
<accession>A0A430AMS7</accession>
<dbReference type="RefSeq" id="WP_211334669.1">
    <property type="nucleotide sequence ID" value="NZ_NGKC01000019.1"/>
</dbReference>
<dbReference type="GO" id="GO:0005829">
    <property type="term" value="C:cytosol"/>
    <property type="evidence" value="ECO:0007669"/>
    <property type="project" value="TreeGrafter"/>
</dbReference>
<proteinExistence type="inferred from homology"/>
<protein>
    <recommendedName>
        <fullName evidence="4">Putative HNH nuclease YajD</fullName>
    </recommendedName>
</protein>
<evidence type="ECO:0000256" key="3">
    <source>
        <dbReference type="ARBA" id="ARBA00038412"/>
    </source>
</evidence>
<keyword evidence="7" id="KW-1185">Reference proteome</keyword>
<evidence type="ECO:0000313" key="7">
    <source>
        <dbReference type="Proteomes" id="UP000286773"/>
    </source>
</evidence>
<dbReference type="PANTHER" id="PTHR41286">
    <property type="entry name" value="HNH NUCLEASE YAJD-RELATED"/>
    <property type="match status" value="1"/>
</dbReference>
<evidence type="ECO:0000256" key="2">
    <source>
        <dbReference type="ARBA" id="ARBA00022801"/>
    </source>
</evidence>
<dbReference type="InterPro" id="IPR002711">
    <property type="entry name" value="HNH"/>
</dbReference>
<evidence type="ECO:0000256" key="4">
    <source>
        <dbReference type="ARBA" id="ARBA00040194"/>
    </source>
</evidence>
<keyword evidence="1" id="KW-0540">Nuclease</keyword>
<keyword evidence="2" id="KW-0378">Hydrolase</keyword>
<dbReference type="GO" id="GO:0003676">
    <property type="term" value="F:nucleic acid binding"/>
    <property type="evidence" value="ECO:0007669"/>
    <property type="project" value="InterPro"/>
</dbReference>
<dbReference type="CDD" id="cd00085">
    <property type="entry name" value="HNHc"/>
    <property type="match status" value="1"/>
</dbReference>
<dbReference type="GO" id="GO:0008270">
    <property type="term" value="F:zinc ion binding"/>
    <property type="evidence" value="ECO:0007669"/>
    <property type="project" value="InterPro"/>
</dbReference>
<evidence type="ECO:0000259" key="5">
    <source>
        <dbReference type="SMART" id="SM00507"/>
    </source>
</evidence>
<name>A0A430AMS7_9ENTE</name>
<gene>
    <name evidence="6" type="ORF">CBF27_12645</name>
</gene>